<evidence type="ECO:0000259" key="1">
    <source>
        <dbReference type="Pfam" id="PF07715"/>
    </source>
</evidence>
<dbReference type="InterPro" id="IPR037066">
    <property type="entry name" value="Plug_dom_sf"/>
</dbReference>
<evidence type="ECO:0000313" key="2">
    <source>
        <dbReference type="EMBL" id="RWY46225.1"/>
    </source>
</evidence>
<dbReference type="OrthoDB" id="609485at2"/>
<organism evidence="2 3">
    <name type="scientific">Mucilaginibacter gilvus</name>
    <dbReference type="NCBI Taxonomy" id="2305909"/>
    <lineage>
        <taxon>Bacteria</taxon>
        <taxon>Pseudomonadati</taxon>
        <taxon>Bacteroidota</taxon>
        <taxon>Sphingobacteriia</taxon>
        <taxon>Sphingobacteriales</taxon>
        <taxon>Sphingobacteriaceae</taxon>
        <taxon>Mucilaginibacter</taxon>
    </lineage>
</organism>
<dbReference type="Proteomes" id="UP000286701">
    <property type="component" value="Unassembled WGS sequence"/>
</dbReference>
<dbReference type="Pfam" id="PF07715">
    <property type="entry name" value="Plug"/>
    <property type="match status" value="1"/>
</dbReference>
<feature type="domain" description="TonB-dependent receptor plug" evidence="1">
    <location>
        <begin position="688"/>
        <end position="771"/>
    </location>
</feature>
<reference evidence="2 3" key="1">
    <citation type="submission" date="2019-01" db="EMBL/GenBank/DDBJ databases">
        <title>Mucilaginibacter antarcticum sp. nov., isolated from antarctic soil.</title>
        <authorList>
            <person name="Yan Y.-Q."/>
            <person name="Du Z.-J."/>
        </authorList>
    </citation>
    <scope>NUCLEOTIDE SEQUENCE [LARGE SCALE GENOMIC DNA]</scope>
    <source>
        <strain evidence="2 3">F01003</strain>
    </source>
</reference>
<sequence>MYITPTSTSLPIRRRSLNLPRAIICVSFYHINCLICSKSAVPLPMEPIFHRTKTPLLMKKVIACIACVLLPACYALAQTAKPASLKEQAVRLKTFFDQHEIEKAYLHFDKPYYAAGDTIYFKAYVVAGEKNALSPLSGVLYADLVTPKGKIASSIKLPIGDGLAWGDFALPDSLPAGTYRVRAYTKLMQNYGSELFFDREIPIAAIISAPITKAVKPFSKIKPVVSTPDIGFFPEGGELVTGVSSKVAFKALIPGGTGTNASGTILNNNNKAVAKFASAHLGMGVFDLIPVDGETYHAEVVYANGHKATIALPVANASGVAMAVYDSTSKISVHINPSKAFYEQLKGQPLGIFIYSGGRLTTVSDVLDGTDMRFDIQKTGLRSGITQITLLSAKGEPLCERLIFINKDDKLDLSISTNKKEYKQREKVGVDFHAEGLDFDAAPAHFSVAVIDKGKVQTDGDKEENILTYLLLTSCLKGNIEDPGYYFNNTDNKKRAELDLVMLTHGYRRFTWKALINNEVPFATIKPERSLSIAGTAKSFGGKPVDNGLVTLIPVKGGGVLSEKTNKAGAFNFGGLTFYDSTRFVLNAVNAKGKNSTQLTYLPELPAPIDNKFYASTDTSSSAIIQAYLQNSKNRHDQFLKYYGSGIQLKEVKVKAVKQANYRTQSLAGAGNADVLIKGSDLPRSGMLATLLSGRIGGVYFAGIDNPDGGVPKMQIGNGSAMLVVVDGVQRTAEPGKPVGINDIWPGDIETIEVLKYGSATVYGMGGGNGVMVITTKQGAGTAAKDIISRGVLPLTVTGFYKAREFYAPRYDYIDNRTRPDLRSTIFWLPEITTDKNGNASFDFYNADGAGQYQIIIEGINNNGTAGAAKFSYKVTE</sequence>
<dbReference type="SUPFAM" id="SSF56935">
    <property type="entry name" value="Porins"/>
    <property type="match status" value="1"/>
</dbReference>
<name>A0A3S3YMJ3_9SPHI</name>
<dbReference type="InterPro" id="IPR012910">
    <property type="entry name" value="Plug_dom"/>
</dbReference>
<evidence type="ECO:0000313" key="3">
    <source>
        <dbReference type="Proteomes" id="UP000286701"/>
    </source>
</evidence>
<protein>
    <submittedName>
        <fullName evidence="2">TonB-dependent receptor</fullName>
    </submittedName>
</protein>
<keyword evidence="3" id="KW-1185">Reference proteome</keyword>
<dbReference type="AlphaFoldDB" id="A0A3S3YMJ3"/>
<gene>
    <name evidence="2" type="ORF">EPL05_23025</name>
</gene>
<keyword evidence="2" id="KW-0675">Receptor</keyword>
<dbReference type="EMBL" id="SBIW01000030">
    <property type="protein sequence ID" value="RWY46225.1"/>
    <property type="molecule type" value="Genomic_DNA"/>
</dbReference>
<accession>A0A3S3YMJ3</accession>
<comment type="caution">
    <text evidence="2">The sequence shown here is derived from an EMBL/GenBank/DDBJ whole genome shotgun (WGS) entry which is preliminary data.</text>
</comment>
<proteinExistence type="predicted"/>
<dbReference type="Gene3D" id="2.60.40.1930">
    <property type="match status" value="1"/>
</dbReference>
<dbReference type="Gene3D" id="2.170.130.10">
    <property type="entry name" value="TonB-dependent receptor, plug domain"/>
    <property type="match status" value="1"/>
</dbReference>